<evidence type="ECO:0000256" key="2">
    <source>
        <dbReference type="ARBA" id="ARBA00023172"/>
    </source>
</evidence>
<protein>
    <submittedName>
        <fullName evidence="4">Site-specific integrase</fullName>
    </submittedName>
</protein>
<dbReference type="Proteomes" id="UP000220353">
    <property type="component" value="Unassembled WGS sequence"/>
</dbReference>
<dbReference type="PROSITE" id="PS51898">
    <property type="entry name" value="TYR_RECOMBINASE"/>
    <property type="match status" value="1"/>
</dbReference>
<gene>
    <name evidence="4" type="ORF">CO661_13955</name>
</gene>
<dbReference type="InterPro" id="IPR002104">
    <property type="entry name" value="Integrase_catalytic"/>
</dbReference>
<evidence type="ECO:0000256" key="1">
    <source>
        <dbReference type="ARBA" id="ARBA00022908"/>
    </source>
</evidence>
<dbReference type="CDD" id="cd00796">
    <property type="entry name" value="INT_Rci_Hp1_C"/>
    <property type="match status" value="1"/>
</dbReference>
<dbReference type="RefSeq" id="WP_097586889.1">
    <property type="nucleotide sequence ID" value="NZ_NWTC01000009.1"/>
</dbReference>
<accession>A0A2A6LXL0</accession>
<comment type="caution">
    <text evidence="4">The sequence shown here is derived from an EMBL/GenBank/DDBJ whole genome shotgun (WGS) entry which is preliminary data.</text>
</comment>
<sequence>MPNLYKRPGSDVWHFSFTVDGKRKRKSSGTTDKRLAEDIAIKHEARVRRAVVHGTEAVLTFAEALDLYVTDGKSTRFTVPLFDYFEKWKVKDITGPEIRKAAKIIYPDASPATWNRQVITPMRAIVNHAAEAKRLSKISVTRFKEETKRRPAGNSDWLKAFCKAAKKLNMPETAAIARFMFETATRVSEACRLTWDDVDLQHGVAFLAKTKTEPRKVFLTRAMVIDLANIRSLHPTLVFAAANRSTIKKRIDKVIKEAGLTRLTSHELGRHGFATEMIRRNGVDVATTADHGGWKSRRLLMETYVEGDADREVIDRVFGKKNNV</sequence>
<dbReference type="Gene3D" id="1.10.443.10">
    <property type="entry name" value="Intergrase catalytic core"/>
    <property type="match status" value="1"/>
</dbReference>
<keyword evidence="2" id="KW-0233">DNA recombination</keyword>
<dbReference type="InterPro" id="IPR050090">
    <property type="entry name" value="Tyrosine_recombinase_XerCD"/>
</dbReference>
<evidence type="ECO:0000313" key="4">
    <source>
        <dbReference type="EMBL" id="PDT47281.1"/>
    </source>
</evidence>
<dbReference type="EMBL" id="NWTC01000009">
    <property type="protein sequence ID" value="PDT47281.1"/>
    <property type="molecule type" value="Genomic_DNA"/>
</dbReference>
<evidence type="ECO:0000259" key="3">
    <source>
        <dbReference type="PROSITE" id="PS51898"/>
    </source>
</evidence>
<dbReference type="InterPro" id="IPR013762">
    <property type="entry name" value="Integrase-like_cat_sf"/>
</dbReference>
<organism evidence="4 5">
    <name type="scientific">Rhizobium fredii</name>
    <name type="common">Sinorhizobium fredii</name>
    <dbReference type="NCBI Taxonomy" id="380"/>
    <lineage>
        <taxon>Bacteria</taxon>
        <taxon>Pseudomonadati</taxon>
        <taxon>Pseudomonadota</taxon>
        <taxon>Alphaproteobacteria</taxon>
        <taxon>Hyphomicrobiales</taxon>
        <taxon>Rhizobiaceae</taxon>
        <taxon>Sinorhizobium/Ensifer group</taxon>
        <taxon>Sinorhizobium</taxon>
    </lineage>
</organism>
<dbReference type="PANTHER" id="PTHR30349">
    <property type="entry name" value="PHAGE INTEGRASE-RELATED"/>
    <property type="match status" value="1"/>
</dbReference>
<name>A0A2A6LXL0_RHIFR</name>
<dbReference type="SUPFAM" id="SSF56349">
    <property type="entry name" value="DNA breaking-rejoining enzymes"/>
    <property type="match status" value="1"/>
</dbReference>
<keyword evidence="1" id="KW-0229">DNA integration</keyword>
<dbReference type="GO" id="GO:0015074">
    <property type="term" value="P:DNA integration"/>
    <property type="evidence" value="ECO:0007669"/>
    <property type="project" value="UniProtKB-KW"/>
</dbReference>
<dbReference type="PANTHER" id="PTHR30349:SF64">
    <property type="entry name" value="PROPHAGE INTEGRASE INTD-RELATED"/>
    <property type="match status" value="1"/>
</dbReference>
<reference evidence="4 5" key="1">
    <citation type="submission" date="2017-09" db="EMBL/GenBank/DDBJ databases">
        <title>Comparative genomics of rhizobia isolated from Phaseolus vulgaris in China.</title>
        <authorList>
            <person name="Tong W."/>
        </authorList>
    </citation>
    <scope>NUCLEOTIDE SEQUENCE [LARGE SCALE GENOMIC DNA]</scope>
    <source>
        <strain evidence="4 5">PCH1</strain>
    </source>
</reference>
<evidence type="ECO:0000313" key="5">
    <source>
        <dbReference type="Proteomes" id="UP000220353"/>
    </source>
</evidence>
<feature type="domain" description="Tyr recombinase" evidence="3">
    <location>
        <begin position="148"/>
        <end position="319"/>
    </location>
</feature>
<proteinExistence type="predicted"/>
<dbReference type="AlphaFoldDB" id="A0A2A6LXL0"/>
<dbReference type="GO" id="GO:0003677">
    <property type="term" value="F:DNA binding"/>
    <property type="evidence" value="ECO:0007669"/>
    <property type="project" value="InterPro"/>
</dbReference>
<dbReference type="Pfam" id="PF00589">
    <property type="entry name" value="Phage_integrase"/>
    <property type="match status" value="1"/>
</dbReference>
<dbReference type="GO" id="GO:0006310">
    <property type="term" value="P:DNA recombination"/>
    <property type="evidence" value="ECO:0007669"/>
    <property type="project" value="UniProtKB-KW"/>
</dbReference>
<dbReference type="InterPro" id="IPR011010">
    <property type="entry name" value="DNA_brk_join_enz"/>
</dbReference>